<dbReference type="InterPro" id="IPR029018">
    <property type="entry name" value="Hex-like_dom2"/>
</dbReference>
<dbReference type="PANTHER" id="PTHR37842">
    <property type="match status" value="1"/>
</dbReference>
<accession>A0A4S4BS27</accession>
<dbReference type="Pfam" id="PF15979">
    <property type="entry name" value="Glyco_hydro_115"/>
    <property type="match status" value="1"/>
</dbReference>
<keyword evidence="1" id="KW-0378">Hydrolase</keyword>
<dbReference type="Gene3D" id="3.30.379.10">
    <property type="entry name" value="Chitobiase/beta-hexosaminidase domain 2-like"/>
    <property type="match status" value="1"/>
</dbReference>
<protein>
    <recommendedName>
        <fullName evidence="4">Glycosyl hydrolase family 115</fullName>
    </recommendedName>
</protein>
<evidence type="ECO:0000313" key="3">
    <source>
        <dbReference type="Proteomes" id="UP000310636"/>
    </source>
</evidence>
<dbReference type="Gene3D" id="3.20.20.520">
    <property type="entry name" value="Glycosyl hydrolase family 115"/>
    <property type="match status" value="1"/>
</dbReference>
<gene>
    <name evidence="2" type="ORF">E6C55_15540</name>
</gene>
<dbReference type="InterPro" id="IPR031924">
    <property type="entry name" value="GH115"/>
</dbReference>
<name>A0A4S4BS27_9BACL</name>
<dbReference type="EMBL" id="SSOB01000018">
    <property type="protein sequence ID" value="THF77824.1"/>
    <property type="molecule type" value="Genomic_DNA"/>
</dbReference>
<evidence type="ECO:0008006" key="4">
    <source>
        <dbReference type="Google" id="ProtNLM"/>
    </source>
</evidence>
<proteinExistence type="predicted"/>
<comment type="caution">
    <text evidence="2">The sequence shown here is derived from an EMBL/GenBank/DDBJ whole genome shotgun (WGS) entry which is preliminary data.</text>
</comment>
<sequence length="740" mass="83987">MMSLNGARFAVTRDTGYDCRVEATPAIRHVWDMIVRDHEAVFGQAPHTEEPYATSGTAVARGSLVVARRSPTIALSNSTAARGSSTVIVRAAEPADRCPEWPEAFVLRFCPSSQGMCLHIAARDELGLLYGMLRYSREVLGVDPFWFWADRPPERRERIEVPAADFDSVRPKVRYRGWFVNDEVCLIGWKEEYPPTREVWEPVFEALLRCGGNMVIPGTDLPKTGVHAELAAEMGLYLTHHHAEPLGAEMFLRAYPGKNASYKEFPELFERLWREAIDKQKNDCVLWVLSFRGQGDKPFWENDPAFDTPESRGAMISHVVRRQHDMIREQAAEPVCCMAMYGEIAELYKAGHIEVPDGVIKIWADNGYGKMVSRRHGNLNERVPALPPRGDRGRNGVYYHVTFHDLQASNHLTLFPSPPELIAGELEAAFEAGASEYVLVNCGNIRPHLYTLDLVAELWHESRADVGEHLNRYARRMFAEDGRRDGGEEEPEAIAELFRGYFDSAIAYGPHPDDRAGDEFYHHPAREIVGHWLRGQSTTPNAKLLWAAGDRPFREQVRRFANLAQEAIASWEALERRIVSAAERLPAAASARLQDQLLLPVRLHLSGCRGLAALGRAFEAYADSRYALAFVHASEALGHYGDGQQALREAEHGRWANFYRADWLTNIANTVDHMDTLRRWLRMHGDSPDMFLWYKEYLMPETEKHIYLENTHRNPLSDDKLAAALGERFRQEEPNLFVGY</sequence>
<reference evidence="2 3" key="1">
    <citation type="submission" date="2019-04" db="EMBL/GenBank/DDBJ databases">
        <title>Cohnella sp. nov. isolated from preserved vegetables.</title>
        <authorList>
            <person name="Lin S.-Y."/>
            <person name="Hung M.-H."/>
            <person name="Young C.-C."/>
        </authorList>
    </citation>
    <scope>NUCLEOTIDE SEQUENCE [LARGE SCALE GENOMIC DNA]</scope>
    <source>
        <strain evidence="2 3">CC-MHH1044</strain>
    </source>
</reference>
<organism evidence="2 3">
    <name type="scientific">Cohnella fermenti</name>
    <dbReference type="NCBI Taxonomy" id="2565925"/>
    <lineage>
        <taxon>Bacteria</taxon>
        <taxon>Bacillati</taxon>
        <taxon>Bacillota</taxon>
        <taxon>Bacilli</taxon>
        <taxon>Bacillales</taxon>
        <taxon>Paenibacillaceae</taxon>
        <taxon>Cohnella</taxon>
    </lineage>
</organism>
<dbReference type="AlphaFoldDB" id="A0A4S4BS27"/>
<evidence type="ECO:0000256" key="1">
    <source>
        <dbReference type="ARBA" id="ARBA00022801"/>
    </source>
</evidence>
<dbReference type="GO" id="GO:0005975">
    <property type="term" value="P:carbohydrate metabolic process"/>
    <property type="evidence" value="ECO:0007669"/>
    <property type="project" value="UniProtKB-ARBA"/>
</dbReference>
<keyword evidence="3" id="KW-1185">Reference proteome</keyword>
<dbReference type="InterPro" id="IPR042301">
    <property type="entry name" value="GH115_sf"/>
</dbReference>
<dbReference type="Proteomes" id="UP000310636">
    <property type="component" value="Unassembled WGS sequence"/>
</dbReference>
<dbReference type="OrthoDB" id="8727830at2"/>
<evidence type="ECO:0000313" key="2">
    <source>
        <dbReference type="EMBL" id="THF77824.1"/>
    </source>
</evidence>
<dbReference type="GO" id="GO:0016787">
    <property type="term" value="F:hydrolase activity"/>
    <property type="evidence" value="ECO:0007669"/>
    <property type="project" value="UniProtKB-KW"/>
</dbReference>
<dbReference type="PANTHER" id="PTHR37842:SF2">
    <property type="entry name" value="GYLCOSYL HYDROLASE 115 C-TERMINAL DOMAIN-CONTAINING PROTEIN"/>
    <property type="match status" value="1"/>
</dbReference>